<evidence type="ECO:0000259" key="2">
    <source>
        <dbReference type="PROSITE" id="PS51168"/>
    </source>
</evidence>
<dbReference type="PROSITE" id="PS51168">
    <property type="entry name" value="CHORISMATE_MUT_2"/>
    <property type="match status" value="1"/>
</dbReference>
<dbReference type="EC" id="5.4.99.5" evidence="3"/>
<dbReference type="PANTHER" id="PTHR38041">
    <property type="entry name" value="CHORISMATE MUTASE"/>
    <property type="match status" value="1"/>
</dbReference>
<feature type="domain" description="Chorismate mutase" evidence="2">
    <location>
        <begin position="1"/>
        <end position="91"/>
    </location>
</feature>
<dbReference type="InterPro" id="IPR002701">
    <property type="entry name" value="CM_II_prokaryot"/>
</dbReference>
<accession>A0ABT4Q9I0</accession>
<evidence type="ECO:0000313" key="3">
    <source>
        <dbReference type="EMBL" id="MCZ8513534.1"/>
    </source>
</evidence>
<dbReference type="InterPro" id="IPR036263">
    <property type="entry name" value="Chorismate_II_sf"/>
</dbReference>
<evidence type="ECO:0000313" key="4">
    <source>
        <dbReference type="Proteomes" id="UP001527882"/>
    </source>
</evidence>
<keyword evidence="1 3" id="KW-0413">Isomerase</keyword>
<comment type="caution">
    <text evidence="3">The sequence shown here is derived from an EMBL/GenBank/DDBJ whole genome shotgun (WGS) entry which is preliminary data.</text>
</comment>
<dbReference type="InterPro" id="IPR051331">
    <property type="entry name" value="Chorismate_mutase-related"/>
</dbReference>
<organism evidence="3 4">
    <name type="scientific">Paenibacillus gyeongsangnamensis</name>
    <dbReference type="NCBI Taxonomy" id="3388067"/>
    <lineage>
        <taxon>Bacteria</taxon>
        <taxon>Bacillati</taxon>
        <taxon>Bacillota</taxon>
        <taxon>Bacilli</taxon>
        <taxon>Bacillales</taxon>
        <taxon>Paenibacillaceae</taxon>
        <taxon>Paenibacillus</taxon>
    </lineage>
</organism>
<protein>
    <submittedName>
        <fullName evidence="3">Chorismate mutase</fullName>
        <ecNumber evidence="3">5.4.99.5</ecNumber>
    </submittedName>
</protein>
<gene>
    <name evidence="3" type="ORF">O9H85_14040</name>
</gene>
<dbReference type="EMBL" id="JAQAGZ010000008">
    <property type="protein sequence ID" value="MCZ8513534.1"/>
    <property type="molecule type" value="Genomic_DNA"/>
</dbReference>
<name>A0ABT4Q9I0_9BACL</name>
<dbReference type="InterPro" id="IPR036979">
    <property type="entry name" value="CM_dom_sf"/>
</dbReference>
<dbReference type="SMART" id="SM00830">
    <property type="entry name" value="CM_2"/>
    <property type="match status" value="1"/>
</dbReference>
<dbReference type="PANTHER" id="PTHR38041:SF1">
    <property type="entry name" value="CHORISMATE MUTASE"/>
    <property type="match status" value="1"/>
</dbReference>
<dbReference type="RefSeq" id="WP_269882054.1">
    <property type="nucleotide sequence ID" value="NZ_JAQAGZ010000008.1"/>
</dbReference>
<proteinExistence type="predicted"/>
<keyword evidence="4" id="KW-1185">Reference proteome</keyword>
<dbReference type="GO" id="GO:0004106">
    <property type="term" value="F:chorismate mutase activity"/>
    <property type="evidence" value="ECO:0007669"/>
    <property type="project" value="UniProtKB-EC"/>
</dbReference>
<dbReference type="Gene3D" id="1.20.59.10">
    <property type="entry name" value="Chorismate mutase"/>
    <property type="match status" value="1"/>
</dbReference>
<evidence type="ECO:0000256" key="1">
    <source>
        <dbReference type="ARBA" id="ARBA00023235"/>
    </source>
</evidence>
<sequence length="95" mass="10983">MGTAELQDLREQIDRIDQEIIALLSERFKITEEVGIYKAEHGLPVQDINREAEQFGKIAELSMSRGLRPEYAVGVYRCIIDLVISRHREIKEGRK</sequence>
<dbReference type="SUPFAM" id="SSF48600">
    <property type="entry name" value="Chorismate mutase II"/>
    <property type="match status" value="1"/>
</dbReference>
<reference evidence="3 4" key="1">
    <citation type="submission" date="2022-12" db="EMBL/GenBank/DDBJ databases">
        <title>Draft genome sequence of Paenibacillus sp. dW9.</title>
        <authorList>
            <person name="Choi E.-W."/>
            <person name="Kim D.-U."/>
        </authorList>
    </citation>
    <scope>NUCLEOTIDE SEQUENCE [LARGE SCALE GENOMIC DNA]</scope>
    <source>
        <strain evidence="4">dW9</strain>
    </source>
</reference>
<dbReference type="Proteomes" id="UP001527882">
    <property type="component" value="Unassembled WGS sequence"/>
</dbReference>
<dbReference type="Pfam" id="PF01817">
    <property type="entry name" value="CM_2"/>
    <property type="match status" value="1"/>
</dbReference>